<accession>A0A1J5SEI1</accession>
<reference evidence="1" key="1">
    <citation type="submission" date="2016-10" db="EMBL/GenBank/DDBJ databases">
        <title>Sequence of Gallionella enrichment culture.</title>
        <authorList>
            <person name="Poehlein A."/>
            <person name="Muehling M."/>
            <person name="Daniel R."/>
        </authorList>
    </citation>
    <scope>NUCLEOTIDE SEQUENCE</scope>
</reference>
<organism evidence="1">
    <name type="scientific">mine drainage metagenome</name>
    <dbReference type="NCBI Taxonomy" id="410659"/>
    <lineage>
        <taxon>unclassified sequences</taxon>
        <taxon>metagenomes</taxon>
        <taxon>ecological metagenomes</taxon>
    </lineage>
</organism>
<evidence type="ECO:0000313" key="1">
    <source>
        <dbReference type="EMBL" id="OIR00116.1"/>
    </source>
</evidence>
<dbReference type="AlphaFoldDB" id="A0A1J5SEI1"/>
<gene>
    <name evidence="1" type="ORF">GALL_177610</name>
</gene>
<name>A0A1J5SEI1_9ZZZZ</name>
<protein>
    <submittedName>
        <fullName evidence="1">Uncharacterized protein</fullName>
    </submittedName>
</protein>
<comment type="caution">
    <text evidence="1">The sequence shown here is derived from an EMBL/GenBank/DDBJ whole genome shotgun (WGS) entry which is preliminary data.</text>
</comment>
<sequence length="188" mass="20961">MPFSVGFPLFLPSASRPLLMQMPSSPTSKVEFSIMKFLQLSTSIPSPFCAYHGFFAYTFLTIRSSHIKGCKHHAGEFWNVIPSSKTLLQLVNTNKLGRKKSLMSSKSFFVLPSFKTPGSFVREPLKDFSEGYHVFLSSLNNPPLAILFFHCVSFNLSFLTIRHASPFPSTIPEPVIAIFSALFADNGD</sequence>
<dbReference type="EMBL" id="MLJW01000098">
    <property type="protein sequence ID" value="OIR00116.1"/>
    <property type="molecule type" value="Genomic_DNA"/>
</dbReference>
<proteinExistence type="predicted"/>